<protein>
    <submittedName>
        <fullName evidence="1">Uncharacterized protein</fullName>
    </submittedName>
</protein>
<evidence type="ECO:0000313" key="1">
    <source>
        <dbReference type="EMBL" id="RHZ53791.1"/>
    </source>
</evidence>
<name>A0A397GRW4_9GLOM</name>
<gene>
    <name evidence="1" type="ORF">Glove_437g22</name>
</gene>
<organism evidence="1 2">
    <name type="scientific">Diversispora epigaea</name>
    <dbReference type="NCBI Taxonomy" id="1348612"/>
    <lineage>
        <taxon>Eukaryota</taxon>
        <taxon>Fungi</taxon>
        <taxon>Fungi incertae sedis</taxon>
        <taxon>Mucoromycota</taxon>
        <taxon>Glomeromycotina</taxon>
        <taxon>Glomeromycetes</taxon>
        <taxon>Diversisporales</taxon>
        <taxon>Diversisporaceae</taxon>
        <taxon>Diversispora</taxon>
    </lineage>
</organism>
<dbReference type="EMBL" id="PQFF01000385">
    <property type="protein sequence ID" value="RHZ53791.1"/>
    <property type="molecule type" value="Genomic_DNA"/>
</dbReference>
<reference evidence="1 2" key="1">
    <citation type="submission" date="2018-08" db="EMBL/GenBank/DDBJ databases">
        <title>Genome and evolution of the arbuscular mycorrhizal fungus Diversispora epigaea (formerly Glomus versiforme) and its bacterial endosymbionts.</title>
        <authorList>
            <person name="Sun X."/>
            <person name="Fei Z."/>
            <person name="Harrison M."/>
        </authorList>
    </citation>
    <scope>NUCLEOTIDE SEQUENCE [LARGE SCALE GENOMIC DNA]</scope>
    <source>
        <strain evidence="1 2">IT104</strain>
    </source>
</reference>
<dbReference type="Proteomes" id="UP000266861">
    <property type="component" value="Unassembled WGS sequence"/>
</dbReference>
<evidence type="ECO:0000313" key="2">
    <source>
        <dbReference type="Proteomes" id="UP000266861"/>
    </source>
</evidence>
<dbReference type="OrthoDB" id="2423305at2759"/>
<dbReference type="AlphaFoldDB" id="A0A397GRW4"/>
<keyword evidence="2" id="KW-1185">Reference proteome</keyword>
<accession>A0A397GRW4</accession>
<sequence>MQQWKIIIQHCNGFLWPLYNTQELLANHKNNKSYNWQGLSKMRVDLVKHTLVEDALESIKELKEISKGTKVHDERLHTLKEIRNWFIYSNKQKSGSKAWISSQCQFDLILFINGFIRILDFLLKKYPESMIQSKRISQDMFEGLFGTIHKLGEDSSTHTLKFYGYSLNKYQLLSLFSREVKSINYRSTNCIGTGITTLARSDHQKNKRKFLDKENNQEHHTRLMQILLFSHTIFEDLLSENLIMGRIDILLNLYNENVNSENFKILQLQKERYDLIEIILYQDSINKLLKKWKDIIKKMACETIPKRIGVQCSSTQKLVAYLLLQKVIKYTFSKNTMQNNSNNYLSVDSHFIPNETIILEPTKVSKFSYIIGWIIYKLTKSDNIMKSHPKFEAMCAHFKVLSSEQIVYEQDVRSQITNVIPESFITIFNISDQILYTHNFTNTEKHELTKETKKFLYKQIISIYMRSRQKF</sequence>
<proteinExistence type="predicted"/>
<comment type="caution">
    <text evidence="1">The sequence shown here is derived from an EMBL/GenBank/DDBJ whole genome shotgun (WGS) entry which is preliminary data.</text>
</comment>